<dbReference type="EMBL" id="KN834825">
    <property type="protein sequence ID" value="KIK53722.1"/>
    <property type="molecule type" value="Genomic_DNA"/>
</dbReference>
<evidence type="ECO:0000313" key="1">
    <source>
        <dbReference type="EMBL" id="KIK53722.1"/>
    </source>
</evidence>
<reference evidence="1 2" key="1">
    <citation type="submission" date="2014-04" db="EMBL/GenBank/DDBJ databases">
        <title>Evolutionary Origins and Diversification of the Mycorrhizal Mutualists.</title>
        <authorList>
            <consortium name="DOE Joint Genome Institute"/>
            <consortium name="Mycorrhizal Genomics Consortium"/>
            <person name="Kohler A."/>
            <person name="Kuo A."/>
            <person name="Nagy L.G."/>
            <person name="Floudas D."/>
            <person name="Copeland A."/>
            <person name="Barry K.W."/>
            <person name="Cichocki N."/>
            <person name="Veneault-Fourrey C."/>
            <person name="LaButti K."/>
            <person name="Lindquist E.A."/>
            <person name="Lipzen A."/>
            <person name="Lundell T."/>
            <person name="Morin E."/>
            <person name="Murat C."/>
            <person name="Riley R."/>
            <person name="Ohm R."/>
            <person name="Sun H."/>
            <person name="Tunlid A."/>
            <person name="Henrissat B."/>
            <person name="Grigoriev I.V."/>
            <person name="Hibbett D.S."/>
            <person name="Martin F."/>
        </authorList>
    </citation>
    <scope>NUCLEOTIDE SEQUENCE [LARGE SCALE GENOMIC DNA]</scope>
    <source>
        <strain evidence="1 2">FD-317 M1</strain>
    </source>
</reference>
<gene>
    <name evidence="1" type="ORF">GYMLUDRAFT_926753</name>
</gene>
<protein>
    <submittedName>
        <fullName evidence="1">Unplaced genomic scaffold GYMLUscaffold_77, whole genome shotgun sequence</fullName>
    </submittedName>
</protein>
<dbReference type="AlphaFoldDB" id="A0A0D0C729"/>
<evidence type="ECO:0000313" key="2">
    <source>
        <dbReference type="Proteomes" id="UP000053593"/>
    </source>
</evidence>
<name>A0A0D0C729_9AGAR</name>
<sequence>MRILYKVKNESNEPAARTQKCSTASIDHASDQQLYFLLAHGRCSTDIKVAGAMNLTLAKAAGKRKQEGSENGWRAIQIEGNEREPSKQVQVTGKRRRLMAAFSLRLYPRRWSGSDPITLPAQIAHGVDRC</sequence>
<accession>A0A0D0C729</accession>
<proteinExistence type="predicted"/>
<organism evidence="1 2">
    <name type="scientific">Collybiopsis luxurians FD-317 M1</name>
    <dbReference type="NCBI Taxonomy" id="944289"/>
    <lineage>
        <taxon>Eukaryota</taxon>
        <taxon>Fungi</taxon>
        <taxon>Dikarya</taxon>
        <taxon>Basidiomycota</taxon>
        <taxon>Agaricomycotina</taxon>
        <taxon>Agaricomycetes</taxon>
        <taxon>Agaricomycetidae</taxon>
        <taxon>Agaricales</taxon>
        <taxon>Marasmiineae</taxon>
        <taxon>Omphalotaceae</taxon>
        <taxon>Collybiopsis</taxon>
        <taxon>Collybiopsis luxurians</taxon>
    </lineage>
</organism>
<keyword evidence="2" id="KW-1185">Reference proteome</keyword>
<dbReference type="HOGENOM" id="CLU_1938413_0_0_1"/>
<dbReference type="Proteomes" id="UP000053593">
    <property type="component" value="Unassembled WGS sequence"/>
</dbReference>